<dbReference type="InterPro" id="IPR007220">
    <property type="entry name" value="ORC2"/>
</dbReference>
<keyword evidence="6" id="KW-0812">Transmembrane</keyword>
<keyword evidence="3 5" id="KW-0235">DNA replication</keyword>
<comment type="function">
    <text evidence="5">Component of the origin recognition complex (ORC) that binds origins of replication. DNA-binding is ATP-dependent. ORC is required to assemble the pre-replication complex necessary to initiate DNA replication.</text>
</comment>
<feature type="domain" description="Origin recognition complex subunit 2 RecA-like" evidence="7">
    <location>
        <begin position="4"/>
        <end position="170"/>
    </location>
</feature>
<evidence type="ECO:0000313" key="9">
    <source>
        <dbReference type="EMBL" id="CAG8730140.1"/>
    </source>
</evidence>
<evidence type="ECO:0000256" key="6">
    <source>
        <dbReference type="SAM" id="Phobius"/>
    </source>
</evidence>
<dbReference type="PANTHER" id="PTHR14052:SF0">
    <property type="entry name" value="ORIGIN RECOGNITION COMPLEX SUBUNIT 2"/>
    <property type="match status" value="1"/>
</dbReference>
<dbReference type="Proteomes" id="UP000789342">
    <property type="component" value="Unassembled WGS sequence"/>
</dbReference>
<feature type="non-terminal residue" evidence="9">
    <location>
        <position position="1"/>
    </location>
</feature>
<name>A0A9N9IDV7_9GLOM</name>
<evidence type="ECO:0000256" key="3">
    <source>
        <dbReference type="ARBA" id="ARBA00022705"/>
    </source>
</evidence>
<evidence type="ECO:0000256" key="2">
    <source>
        <dbReference type="ARBA" id="ARBA00007421"/>
    </source>
</evidence>
<feature type="domain" description="Origin recognition complex subunit 2 winged-helix" evidence="8">
    <location>
        <begin position="231"/>
        <end position="290"/>
    </location>
</feature>
<evidence type="ECO:0000313" key="10">
    <source>
        <dbReference type="Proteomes" id="UP000789342"/>
    </source>
</evidence>
<evidence type="ECO:0000256" key="4">
    <source>
        <dbReference type="ARBA" id="ARBA00023242"/>
    </source>
</evidence>
<evidence type="ECO:0000256" key="5">
    <source>
        <dbReference type="RuleBase" id="RU368084"/>
    </source>
</evidence>
<comment type="subcellular location">
    <subcellularLocation>
        <location evidence="1 5">Nucleus</location>
    </subcellularLocation>
</comment>
<keyword evidence="10" id="KW-1185">Reference proteome</keyword>
<dbReference type="InterPro" id="IPR056773">
    <property type="entry name" value="WHD_ORC2"/>
</dbReference>
<dbReference type="PANTHER" id="PTHR14052">
    <property type="entry name" value="ORIGIN RECOGNITION COMPLEX SUBUNIT 2"/>
    <property type="match status" value="1"/>
</dbReference>
<accession>A0A9N9IDV7</accession>
<dbReference type="Pfam" id="PF04084">
    <property type="entry name" value="RecA-like_ORC2"/>
    <property type="match status" value="1"/>
</dbReference>
<reference evidence="9" key="1">
    <citation type="submission" date="2021-06" db="EMBL/GenBank/DDBJ databases">
        <authorList>
            <person name="Kallberg Y."/>
            <person name="Tangrot J."/>
            <person name="Rosling A."/>
        </authorList>
    </citation>
    <scope>NUCLEOTIDE SEQUENCE</scope>
    <source>
        <strain evidence="9">CL551</strain>
    </source>
</reference>
<sequence length="303" mass="35948">HKREIESLHQRHKYQFHRWYISLMTGYNLCFYGYGSKKRLLEEFFEIHFKDQPLLVINGFEPNLKFKDALKIVLDGIVKPKLGSRRGTFEKHADLIRRYFLNPNRRTERLYIMIHNLDGPCLRNTQILDTLGLLASTHNIFVVASVDNVNAPLLFDRDRDAKFKFIWNDATTFRPYEEESIYEDLKVKKRRIGLTMSVVISILSSWIVNRRMMFKTLAAYQISRYQCGANKPEDAGMEHGLLYNKLREEFWVDGDSKFRMFLNDFHNHDVIKTRTSEFGCNIYYIPLEADVLKKVLNNKNLFE</sequence>
<evidence type="ECO:0000259" key="8">
    <source>
        <dbReference type="Pfam" id="PF24882"/>
    </source>
</evidence>
<keyword evidence="6" id="KW-0472">Membrane</keyword>
<dbReference type="AlphaFoldDB" id="A0A9N9IDV7"/>
<keyword evidence="6" id="KW-1133">Transmembrane helix</keyword>
<organism evidence="9 10">
    <name type="scientific">Acaulospora morrowiae</name>
    <dbReference type="NCBI Taxonomy" id="94023"/>
    <lineage>
        <taxon>Eukaryota</taxon>
        <taxon>Fungi</taxon>
        <taxon>Fungi incertae sedis</taxon>
        <taxon>Mucoromycota</taxon>
        <taxon>Glomeromycotina</taxon>
        <taxon>Glomeromycetes</taxon>
        <taxon>Diversisporales</taxon>
        <taxon>Acaulosporaceae</taxon>
        <taxon>Acaulospora</taxon>
    </lineage>
</organism>
<dbReference type="EMBL" id="CAJVPV010025906">
    <property type="protein sequence ID" value="CAG8730140.1"/>
    <property type="molecule type" value="Genomic_DNA"/>
</dbReference>
<evidence type="ECO:0000256" key="1">
    <source>
        <dbReference type="ARBA" id="ARBA00004123"/>
    </source>
</evidence>
<dbReference type="OrthoDB" id="346673at2759"/>
<evidence type="ECO:0000259" key="7">
    <source>
        <dbReference type="Pfam" id="PF04084"/>
    </source>
</evidence>
<gene>
    <name evidence="9" type="ORF">AMORRO_LOCUS13953</name>
</gene>
<keyword evidence="4 5" id="KW-0539">Nucleus</keyword>
<comment type="similarity">
    <text evidence="2 5">Belongs to the ORC2 family.</text>
</comment>
<protein>
    <recommendedName>
        <fullName evidence="5">Origin recognition complex subunit 2</fullName>
    </recommendedName>
</protein>
<dbReference type="GO" id="GO:0003688">
    <property type="term" value="F:DNA replication origin binding"/>
    <property type="evidence" value="ECO:0007669"/>
    <property type="project" value="UniProtKB-UniRule"/>
</dbReference>
<comment type="subunit">
    <text evidence="5">Component of the origin recognition complex (ORC).</text>
</comment>
<proteinExistence type="inferred from homology"/>
<dbReference type="InterPro" id="IPR056772">
    <property type="entry name" value="RecA-like_ORC2"/>
</dbReference>
<feature type="transmembrane region" description="Helical" evidence="6">
    <location>
        <begin position="16"/>
        <end position="34"/>
    </location>
</feature>
<dbReference type="GO" id="GO:0006260">
    <property type="term" value="P:DNA replication"/>
    <property type="evidence" value="ECO:0007669"/>
    <property type="project" value="UniProtKB-UniRule"/>
</dbReference>
<dbReference type="GO" id="GO:0005664">
    <property type="term" value="C:nuclear origin of replication recognition complex"/>
    <property type="evidence" value="ECO:0007669"/>
    <property type="project" value="UniProtKB-UniRule"/>
</dbReference>
<comment type="caution">
    <text evidence="9">The sequence shown here is derived from an EMBL/GenBank/DDBJ whole genome shotgun (WGS) entry which is preliminary data.</text>
</comment>
<dbReference type="Pfam" id="PF24882">
    <property type="entry name" value="WHD_ORC2"/>
    <property type="match status" value="1"/>
</dbReference>